<dbReference type="Gene3D" id="2.10.70.10">
    <property type="entry name" value="Complement Module, domain 1"/>
    <property type="match status" value="1"/>
</dbReference>
<dbReference type="CDD" id="cd00033">
    <property type="entry name" value="CCP"/>
    <property type="match status" value="1"/>
</dbReference>
<feature type="signal peptide" evidence="5">
    <location>
        <begin position="1"/>
        <end position="22"/>
    </location>
</feature>
<dbReference type="AlphaFoldDB" id="A0A8B6CDJ7"/>
<dbReference type="SMART" id="SM00032">
    <property type="entry name" value="CCP"/>
    <property type="match status" value="1"/>
</dbReference>
<dbReference type="PROSITE" id="PS50923">
    <property type="entry name" value="SUSHI"/>
    <property type="match status" value="1"/>
</dbReference>
<dbReference type="InterPro" id="IPR000436">
    <property type="entry name" value="Sushi_SCR_CCP_dom"/>
</dbReference>
<dbReference type="SUPFAM" id="SSF57535">
    <property type="entry name" value="Complement control module/SCR domain"/>
    <property type="match status" value="1"/>
</dbReference>
<dbReference type="Gene3D" id="1.25.40.10">
    <property type="entry name" value="Tetratricopeptide repeat domain"/>
    <property type="match status" value="3"/>
</dbReference>
<feature type="disulfide bond" evidence="2">
    <location>
        <begin position="64"/>
        <end position="91"/>
    </location>
</feature>
<dbReference type="GO" id="GO:0042780">
    <property type="term" value="P:tRNA 3'-end processing"/>
    <property type="evidence" value="ECO:0007669"/>
    <property type="project" value="TreeGrafter"/>
</dbReference>
<dbReference type="EMBL" id="UYJE01001613">
    <property type="protein sequence ID" value="VDI03658.1"/>
    <property type="molecule type" value="Genomic_DNA"/>
</dbReference>
<feature type="repeat" description="PPR" evidence="3">
    <location>
        <begin position="337"/>
        <end position="371"/>
    </location>
</feature>
<gene>
    <name evidence="7" type="ORF">MGAL_10B053812</name>
</gene>
<feature type="domain" description="Sushi" evidence="6">
    <location>
        <begin position="34"/>
        <end position="93"/>
    </location>
</feature>
<comment type="caution">
    <text evidence="2">Lacks conserved residue(s) required for the propagation of feature annotation.</text>
</comment>
<evidence type="ECO:0000256" key="4">
    <source>
        <dbReference type="SAM" id="Coils"/>
    </source>
</evidence>
<dbReference type="InterPro" id="IPR002885">
    <property type="entry name" value="PPR_rpt"/>
</dbReference>
<proteinExistence type="predicted"/>
<dbReference type="GO" id="GO:0000049">
    <property type="term" value="F:tRNA binding"/>
    <property type="evidence" value="ECO:0007669"/>
    <property type="project" value="TreeGrafter"/>
</dbReference>
<keyword evidence="1 2" id="KW-1015">Disulfide bond</keyword>
<reference evidence="7" key="1">
    <citation type="submission" date="2018-11" db="EMBL/GenBank/DDBJ databases">
        <authorList>
            <person name="Alioto T."/>
            <person name="Alioto T."/>
        </authorList>
    </citation>
    <scope>NUCLEOTIDE SEQUENCE</scope>
</reference>
<dbReference type="OrthoDB" id="185373at2759"/>
<dbReference type="InterPro" id="IPR035976">
    <property type="entry name" value="Sushi/SCR/CCP_sf"/>
</dbReference>
<accession>A0A8B6CDJ7</accession>
<organism evidence="7 8">
    <name type="scientific">Mytilus galloprovincialis</name>
    <name type="common">Mediterranean mussel</name>
    <dbReference type="NCBI Taxonomy" id="29158"/>
    <lineage>
        <taxon>Eukaryota</taxon>
        <taxon>Metazoa</taxon>
        <taxon>Spiralia</taxon>
        <taxon>Lophotrochozoa</taxon>
        <taxon>Mollusca</taxon>
        <taxon>Bivalvia</taxon>
        <taxon>Autobranchia</taxon>
        <taxon>Pteriomorphia</taxon>
        <taxon>Mytilida</taxon>
        <taxon>Mytiloidea</taxon>
        <taxon>Mytilidae</taxon>
        <taxon>Mytilinae</taxon>
        <taxon>Mytilus</taxon>
    </lineage>
</organism>
<dbReference type="NCBIfam" id="TIGR00756">
    <property type="entry name" value="PPR"/>
    <property type="match status" value="1"/>
</dbReference>
<keyword evidence="5" id="KW-0732">Signal</keyword>
<feature type="coiled-coil region" evidence="4">
    <location>
        <begin position="786"/>
        <end position="813"/>
    </location>
</feature>
<evidence type="ECO:0000256" key="1">
    <source>
        <dbReference type="ARBA" id="ARBA00023157"/>
    </source>
</evidence>
<keyword evidence="8" id="KW-1185">Reference proteome</keyword>
<keyword evidence="2" id="KW-0768">Sushi</keyword>
<comment type="caution">
    <text evidence="7">The sequence shown here is derived from an EMBL/GenBank/DDBJ whole genome shotgun (WGS) entry which is preliminary data.</text>
</comment>
<evidence type="ECO:0000313" key="8">
    <source>
        <dbReference type="Proteomes" id="UP000596742"/>
    </source>
</evidence>
<dbReference type="PANTHER" id="PTHR24014:SF6">
    <property type="entry name" value="PENTATRICOPEPTIDE REPEAT-CONTAINING PROTEIN 1, MITOCHONDRIAL"/>
    <property type="match status" value="1"/>
</dbReference>
<dbReference type="Pfam" id="PF13812">
    <property type="entry name" value="PPR_3"/>
    <property type="match status" value="2"/>
</dbReference>
<name>A0A8B6CDJ7_MYTGA</name>
<keyword evidence="4" id="KW-0175">Coiled coil</keyword>
<dbReference type="GO" id="GO:0005759">
    <property type="term" value="C:mitochondrial matrix"/>
    <property type="evidence" value="ECO:0007669"/>
    <property type="project" value="TreeGrafter"/>
</dbReference>
<sequence>MKSVILTITVLLGLLFVPAVEMKRKRCHKRPTVVECSDPIPRTCANMTISTDRKFVGSTGKLTCSAGHSLKGNDSIKCLEDGTWSPINAICTGVPNSVTGVRSFSGSIYIFVKNVNGYDKAKEDTERNQRISQCAAHLKDENNVGSFEFKNIQKPSGTNSFSHKGKGKYRLHNRILSENCIEDDKQMVESVKNLHIEDQFGTLAGDQSKINVQKKRWNTDTSDIQFDKVTKQRQSRQRYPSNSKAEIKISFSKKDAKWRNTFGTLSNEVEDSKQELFDEPFDEKDMKPHIRLTSKGRRNDPDWYGRKIEEYGKQGKVKEAIRVLDVWMLEHDRVMPNNFVMSQLLSVLAKAGYTKKAFQVFNQMKKLGIVPNDYIYSALFNACANSPWPEDGLQRASILLQDMAVKDITPNTVTYHSMIKAFAFCGDARTAFLLADKLTSIEKISPKGFSHLLMAAIADKKAGFWYAVQIWRWMLIKRVQPDLKLYNLMLRVIKDCEISDPKLTKLLLSPINPAATLKLLKGEKSGKTEEFLHKRDILSLPSTESTDLKGNKLDDTFPKSESCSFNLQLTESPETLKMTNQEGKNSLDIVKVSTINEKVPSVKLPNVLKPNEDFPHIISVSDLSTPCDRFAMVGGMMGYLTDMEKYNVTPNVETFDQMLPLISPEEEQTMLDFMKSKGVKPDIDLLTNLMYKRCKSMKYSTAKEVLQVIASYKLVPNMRTYSVLAMTCVTLKDGNELLQNIRDAGITPNITVFGALIRRSHLNFYYKKVLLKEMEMEGLKPNTKILQTIEIQLKKARNKILEKEKANEFNTEEYKRFDSNYEDFKKFYQSWLHRMDLDVPEHPWTSFREKKMAEIK</sequence>
<dbReference type="PROSITE" id="PS51375">
    <property type="entry name" value="PPR"/>
    <property type="match status" value="1"/>
</dbReference>
<evidence type="ECO:0000259" key="6">
    <source>
        <dbReference type="PROSITE" id="PS50923"/>
    </source>
</evidence>
<evidence type="ECO:0000313" key="7">
    <source>
        <dbReference type="EMBL" id="VDI03658.1"/>
    </source>
</evidence>
<evidence type="ECO:0000256" key="5">
    <source>
        <dbReference type="SAM" id="SignalP"/>
    </source>
</evidence>
<dbReference type="InterPro" id="IPR011990">
    <property type="entry name" value="TPR-like_helical_dom_sf"/>
</dbReference>
<feature type="chain" id="PRO_5033014604" evidence="5">
    <location>
        <begin position="23"/>
        <end position="856"/>
    </location>
</feature>
<evidence type="ECO:0000256" key="3">
    <source>
        <dbReference type="PROSITE-ProRule" id="PRU00708"/>
    </source>
</evidence>
<dbReference type="Pfam" id="PF13041">
    <property type="entry name" value="PPR_2"/>
    <property type="match status" value="1"/>
</dbReference>
<evidence type="ECO:0000256" key="2">
    <source>
        <dbReference type="PROSITE-ProRule" id="PRU00302"/>
    </source>
</evidence>
<dbReference type="PANTHER" id="PTHR24014">
    <property type="entry name" value="2-OXOGLUTARATE AND IRON-DEPENDENT OXYGENASE DOMAIN-CONTAINING PROTEIN 2"/>
    <property type="match status" value="1"/>
</dbReference>
<protein>
    <submittedName>
        <fullName evidence="7">Pentatricopeptide repeat domain-containing protein 1</fullName>
    </submittedName>
</protein>
<dbReference type="Pfam" id="PF00084">
    <property type="entry name" value="Sushi"/>
    <property type="match status" value="1"/>
</dbReference>
<dbReference type="Proteomes" id="UP000596742">
    <property type="component" value="Unassembled WGS sequence"/>
</dbReference>